<evidence type="ECO:0000256" key="1">
    <source>
        <dbReference type="ARBA" id="ARBA00022801"/>
    </source>
</evidence>
<feature type="active site" evidence="5">
    <location>
        <position position="444"/>
    </location>
</feature>
<dbReference type="Pfam" id="PF00759">
    <property type="entry name" value="Glyco_hydro_9"/>
    <property type="match status" value="1"/>
</dbReference>
<dbReference type="InterPro" id="IPR036439">
    <property type="entry name" value="Dockerin_dom_sf"/>
</dbReference>
<dbReference type="SUPFAM" id="SSF63446">
    <property type="entry name" value="Type I dockerin domain"/>
    <property type="match status" value="1"/>
</dbReference>
<dbReference type="GO" id="GO:0030245">
    <property type="term" value="P:cellulose catabolic process"/>
    <property type="evidence" value="ECO:0007669"/>
    <property type="project" value="UniProtKB-KW"/>
</dbReference>
<evidence type="ECO:0000256" key="6">
    <source>
        <dbReference type="RuleBase" id="RU361166"/>
    </source>
</evidence>
<keyword evidence="2 5" id="KW-0119">Carbohydrate metabolism</keyword>
<dbReference type="GO" id="GO:0030248">
    <property type="term" value="F:cellulose binding"/>
    <property type="evidence" value="ECO:0007669"/>
    <property type="project" value="InterPro"/>
</dbReference>
<dbReference type="PANTHER" id="PTHR22298">
    <property type="entry name" value="ENDO-1,4-BETA-GLUCANASE"/>
    <property type="match status" value="1"/>
</dbReference>
<organism evidence="7 8">
    <name type="scientific">Clostridium felsineum</name>
    <dbReference type="NCBI Taxonomy" id="36839"/>
    <lineage>
        <taxon>Bacteria</taxon>
        <taxon>Bacillati</taxon>
        <taxon>Bacillota</taxon>
        <taxon>Clostridia</taxon>
        <taxon>Eubacteriales</taxon>
        <taxon>Clostridiaceae</taxon>
        <taxon>Clostridium</taxon>
    </lineage>
</organism>
<dbReference type="Proteomes" id="UP000190951">
    <property type="component" value="Chromosome"/>
</dbReference>
<evidence type="ECO:0000256" key="5">
    <source>
        <dbReference type="PROSITE-ProRule" id="PRU10060"/>
    </source>
</evidence>
<dbReference type="GO" id="GO:0008810">
    <property type="term" value="F:cellulase activity"/>
    <property type="evidence" value="ECO:0007669"/>
    <property type="project" value="UniProtKB-EC"/>
</dbReference>
<keyword evidence="6" id="KW-0732">Signal</keyword>
<dbReference type="SUPFAM" id="SSF48208">
    <property type="entry name" value="Six-hairpin glycosidases"/>
    <property type="match status" value="1"/>
</dbReference>
<evidence type="ECO:0000313" key="8">
    <source>
        <dbReference type="Proteomes" id="UP000190951"/>
    </source>
</evidence>
<protein>
    <recommendedName>
        <fullName evidence="6">Endoglucanase</fullName>
        <ecNumber evidence="6">3.2.1.4</ecNumber>
    </recommendedName>
</protein>
<dbReference type="PROSITE" id="PS00698">
    <property type="entry name" value="GH9_3"/>
    <property type="match status" value="1"/>
</dbReference>
<dbReference type="PROSITE" id="PS00018">
    <property type="entry name" value="EF_HAND_1"/>
    <property type="match status" value="2"/>
</dbReference>
<keyword evidence="4 5" id="KW-0624">Polysaccharide degradation</keyword>
<proteinExistence type="inferred from homology"/>
<accession>A0A1S8LPH7</accession>
<dbReference type="AlphaFoldDB" id="A0A1S8LPH7"/>
<keyword evidence="1 5" id="KW-0378">Hydrolase</keyword>
<dbReference type="InterPro" id="IPR002105">
    <property type="entry name" value="Dockerin_1_rpt"/>
</dbReference>
<dbReference type="InterPro" id="IPR016134">
    <property type="entry name" value="Dockerin_dom"/>
</dbReference>
<keyword evidence="6" id="KW-0136">Cellulose degradation</keyword>
<dbReference type="Gene3D" id="2.60.40.710">
    <property type="entry name" value="Endoglucanase-like"/>
    <property type="match status" value="1"/>
</dbReference>
<dbReference type="InterPro" id="IPR001956">
    <property type="entry name" value="CBM3"/>
</dbReference>
<dbReference type="Gene3D" id="1.10.1330.10">
    <property type="entry name" value="Dockerin domain"/>
    <property type="match status" value="1"/>
</dbReference>
<dbReference type="InterPro" id="IPR012341">
    <property type="entry name" value="6hp_glycosidase-like_sf"/>
</dbReference>
<dbReference type="InterPro" id="IPR001701">
    <property type="entry name" value="Glyco_hydro_9"/>
</dbReference>
<dbReference type="PROSITE" id="PS51766">
    <property type="entry name" value="DOCKERIN"/>
    <property type="match status" value="1"/>
</dbReference>
<feature type="signal peptide" evidence="6">
    <location>
        <begin position="1"/>
        <end position="23"/>
    </location>
</feature>
<evidence type="ECO:0000256" key="3">
    <source>
        <dbReference type="ARBA" id="ARBA00023295"/>
    </source>
</evidence>
<dbReference type="InterPro" id="IPR033126">
    <property type="entry name" value="Glyco_hydro_9_Asp/Glu_AS"/>
</dbReference>
<dbReference type="RefSeq" id="WP_077832416.1">
    <property type="nucleotide sequence ID" value="NZ_CP096983.1"/>
</dbReference>
<dbReference type="SUPFAM" id="SSF49384">
    <property type="entry name" value="Carbohydrate-binding domain"/>
    <property type="match status" value="1"/>
</dbReference>
<gene>
    <name evidence="7" type="primary">celI_1</name>
    <name evidence="7" type="ORF">CROST_014650</name>
</gene>
<evidence type="ECO:0000256" key="2">
    <source>
        <dbReference type="ARBA" id="ARBA00023277"/>
    </source>
</evidence>
<dbReference type="Gene3D" id="1.50.10.10">
    <property type="match status" value="1"/>
</dbReference>
<dbReference type="KEGG" id="crw:CROST_014650"/>
<dbReference type="InterPro" id="IPR008928">
    <property type="entry name" value="6-hairpin_glycosidase_sf"/>
</dbReference>
<keyword evidence="8" id="KW-1185">Reference proteome</keyword>
<dbReference type="CDD" id="cd14256">
    <property type="entry name" value="Dockerin_I"/>
    <property type="match status" value="1"/>
</dbReference>
<feature type="chain" id="PRO_5041746042" description="Endoglucanase" evidence="6">
    <location>
        <begin position="24"/>
        <end position="692"/>
    </location>
</feature>
<dbReference type="InterPro" id="IPR008965">
    <property type="entry name" value="CBM2/CBM3_carb-bd_dom_sf"/>
</dbReference>
<dbReference type="Pfam" id="PF00404">
    <property type="entry name" value="Dockerin_1"/>
    <property type="match status" value="1"/>
</dbReference>
<dbReference type="Pfam" id="PF00942">
    <property type="entry name" value="CBM_3"/>
    <property type="match status" value="1"/>
</dbReference>
<name>A0A1S8LPH7_9CLOT</name>
<feature type="active site" evidence="5">
    <location>
        <position position="435"/>
    </location>
</feature>
<evidence type="ECO:0000313" key="7">
    <source>
        <dbReference type="EMBL" id="URZ10755.1"/>
    </source>
</evidence>
<evidence type="ECO:0000256" key="4">
    <source>
        <dbReference type="ARBA" id="ARBA00023326"/>
    </source>
</evidence>
<reference evidence="7 8" key="1">
    <citation type="submission" date="2022-04" db="EMBL/GenBank/DDBJ databases">
        <title>Genome sequence of C. roseum typestrain.</title>
        <authorList>
            <person name="Poehlein A."/>
            <person name="Schoch T."/>
            <person name="Duerre P."/>
            <person name="Daniel R."/>
        </authorList>
    </citation>
    <scope>NUCLEOTIDE SEQUENCE [LARGE SCALE GENOMIC DNA]</scope>
    <source>
        <strain evidence="7 8">DSM 7320</strain>
    </source>
</reference>
<sequence>MKKFLAVVTTIFLIGMQMTPIKAAESTEDKKYNYVDAFSKSILFYEANWCGADAGNNRLKWRGPCHEEDGKDVGLDLTGGFHDAGDHVKFGLPQAYAASTLGWAYYEFKDSFVKKGQDKYMLNILKHFTDYFLKCYPNKTTFYYQCGDGTTDHSYWGPPELQTPDITSRPTLYAATPEKPASDVCGSTAAALAIMYLNYKDIDADYANKCLTAAKNLYDFGKTYKGLSQSGGFYGSTGYWDDLSWGAVWLYSATNDNSYMNDIDSFLTARGIGGDNTYANHWTQCWDDVFGGVFVRLAEVTNNAKYKSIAEENLNYWIKDAPTTKGGLKYIASWGTLRYTAAECMLALVYYKYSNNKDYLDFAKSQIDYILGSNPRNSSYEVGFGNNYPKYPHHRAASGRMEGAPGYEKKTDPEKHLLYGALVGGPDGTSDDYSDDVNQYVNSEVAIDYNAGFVGALAGMSNYYGGEDLPEAIPGIEANTPQYYVEANVMKESNEECTIQAFMHNDSLLPPHYEKGLSFRYYVDLSEVYKNGYTAADVAVRANYAAGGGSLSGLIPYDEAKHIYYVEASWPNQLYGKAEMQFAITAYNAKCLDASNDFSRQNLKGDSNVTSENIPVYRNGVKIFGNEPGESEVKAGDVNGDGVVNGRDLMELRRYLAGNNNNINLKAADLNGDGIVNGRDLMLLTKLISSSK</sequence>
<dbReference type="EMBL" id="CP096983">
    <property type="protein sequence ID" value="URZ10755.1"/>
    <property type="molecule type" value="Genomic_DNA"/>
</dbReference>
<keyword evidence="3 5" id="KW-0326">Glycosidase</keyword>
<dbReference type="InterPro" id="IPR036966">
    <property type="entry name" value="CBM3_sf"/>
</dbReference>
<comment type="catalytic activity">
    <reaction evidence="6">
        <text>Endohydrolysis of (1-&gt;4)-beta-D-glucosidic linkages in cellulose, lichenin and cereal beta-D-glucans.</text>
        <dbReference type="EC" id="3.2.1.4"/>
    </reaction>
</comment>
<dbReference type="STRING" id="84029.CROST_03090"/>
<dbReference type="SMART" id="SM01067">
    <property type="entry name" value="CBM_3"/>
    <property type="match status" value="1"/>
</dbReference>
<dbReference type="EC" id="3.2.1.4" evidence="6"/>
<dbReference type="InterPro" id="IPR018247">
    <property type="entry name" value="EF_Hand_1_Ca_BS"/>
</dbReference>
<dbReference type="PROSITE" id="PS51172">
    <property type="entry name" value="CBM3"/>
    <property type="match status" value="1"/>
</dbReference>
<comment type="similarity">
    <text evidence="5 6">Belongs to the glycosyl hydrolase 9 (cellulase E) family.</text>
</comment>